<dbReference type="Gene3D" id="1.20.120.1200">
    <property type="entry name" value="NADH-ubiquinone/plastoquinone oxidoreductase chain 6, subunit NuoJ"/>
    <property type="match status" value="1"/>
</dbReference>
<organism evidence="2">
    <name type="scientific">Pertusaria plittiana</name>
    <dbReference type="NCBI Taxonomy" id="394545"/>
    <lineage>
        <taxon>Eukaryota</taxon>
        <taxon>Fungi</taxon>
        <taxon>Dikarya</taxon>
        <taxon>Ascomycota</taxon>
        <taxon>Pezizomycotina</taxon>
        <taxon>Lecanoromycetes</taxon>
        <taxon>OSLEUM clade</taxon>
        <taxon>Ostropomycetidae</taxon>
        <taxon>Pertusariales</taxon>
        <taxon>Pertusariaceae</taxon>
        <taxon>Pertusaria</taxon>
    </lineage>
</organism>
<dbReference type="EC" id="7.1.1.2" evidence="1"/>
<proteinExistence type="inferred from homology"/>
<dbReference type="PANTHER" id="PTHR33269">
    <property type="entry name" value="NADH-UBIQUINONE OXIDOREDUCTASE CHAIN 6"/>
    <property type="match status" value="1"/>
</dbReference>
<sequence length="228" mass="25499">MFGLLVIITKNPIISVIFLIALFFTIAGYLIILGINFLGISYLLVYVGAVSILFLFILMLINVRISELFSETSNAIPLALLVILGFNYSLSTVLPYSLHSNNYLLNTYGNMSLIENYRHLDQNNEILYISNDLSNIDTGLFNISSILNIDKNLQFEINNLSLNNLVYVKSSTGDISYVTSNIWDNALAFTDHITSIGNIMYTSYAIWLLITSIILLLAMVGCIVITKK</sequence>
<feature type="transmembrane region" description="Helical" evidence="1">
    <location>
        <begin position="12"/>
        <end position="37"/>
    </location>
</feature>
<comment type="subcellular location">
    <subcellularLocation>
        <location evidence="1">Mitochondrion membrane</location>
        <topology evidence="1">Multi-pass membrane protein</topology>
    </subcellularLocation>
</comment>
<dbReference type="AlphaFoldDB" id="A0A2P1M513"/>
<keyword evidence="1" id="KW-0472">Membrane</keyword>
<keyword evidence="1" id="KW-0812">Transmembrane</keyword>
<keyword evidence="1" id="KW-0813">Transport</keyword>
<name>A0A2P1M513_9LECA</name>
<keyword evidence="1" id="KW-0830">Ubiquinone</keyword>
<evidence type="ECO:0000313" key="2">
    <source>
        <dbReference type="EMBL" id="AVP25162.1"/>
    </source>
</evidence>
<protein>
    <recommendedName>
        <fullName evidence="1">NADH-ubiquinone oxidoreductase chain 6</fullName>
        <ecNumber evidence="1">7.1.1.2</ecNumber>
    </recommendedName>
</protein>
<gene>
    <name evidence="2" type="primary">nad6</name>
</gene>
<dbReference type="GO" id="GO:0008137">
    <property type="term" value="F:NADH dehydrogenase (ubiquinone) activity"/>
    <property type="evidence" value="ECO:0007669"/>
    <property type="project" value="UniProtKB-UniRule"/>
</dbReference>
<dbReference type="PANTHER" id="PTHR33269:SF17">
    <property type="entry name" value="NADH-UBIQUINONE OXIDOREDUCTASE CHAIN 6"/>
    <property type="match status" value="1"/>
</dbReference>
<comment type="function">
    <text evidence="1">Core subunit of the mitochondrial membrane respiratory chain NADH dehydrogenase (Complex I) which catalyzes electron transfer from NADH through the respiratory chain, using ubiquinone as an electron acceptor. Essential for the catalytic activity and assembly of complex I.</text>
</comment>
<reference evidence="2" key="1">
    <citation type="journal article" date="2018" name="Mol. Ecol.">
        <title>Reductions in Complexity of Mitochondrial Genomes in Lichen-Forming Fungi Shed Light on Genome Architecture of Obligate Symbioses.</title>
        <authorList>
            <person name="Pogoda C.S."/>
            <person name="Keepers K.G."/>
            <person name="Lendemer J.C."/>
            <person name="Kane N.C."/>
            <person name="Tripp E.A."/>
        </authorList>
    </citation>
    <scope>NUCLEOTIDE SEQUENCE</scope>
</reference>
<keyword evidence="1" id="KW-1278">Translocase</keyword>
<dbReference type="Pfam" id="PF00499">
    <property type="entry name" value="Oxidored_q3"/>
    <property type="match status" value="1"/>
</dbReference>
<feature type="transmembrane region" description="Helical" evidence="1">
    <location>
        <begin position="75"/>
        <end position="98"/>
    </location>
</feature>
<dbReference type="GO" id="GO:0031966">
    <property type="term" value="C:mitochondrial membrane"/>
    <property type="evidence" value="ECO:0007669"/>
    <property type="project" value="UniProtKB-SubCell"/>
</dbReference>
<keyword evidence="1" id="KW-1133">Transmembrane helix</keyword>
<dbReference type="InterPro" id="IPR001457">
    <property type="entry name" value="NADH_UbQ/plastoQ_OxRdtase_su6"/>
</dbReference>
<dbReference type="InterPro" id="IPR042106">
    <property type="entry name" value="Nuo/plastoQ_OxRdtase_6_NuoJ"/>
</dbReference>
<keyword evidence="1" id="KW-0679">Respiratory chain</keyword>
<feature type="transmembrane region" description="Helical" evidence="1">
    <location>
        <begin position="43"/>
        <end position="63"/>
    </location>
</feature>
<accession>A0A2P1M513</accession>
<comment type="catalytic activity">
    <reaction evidence="1">
        <text>a ubiquinone + NADH + 5 H(+)(in) = a ubiquinol + NAD(+) + 4 H(+)(out)</text>
        <dbReference type="Rhea" id="RHEA:29091"/>
        <dbReference type="Rhea" id="RHEA-COMP:9565"/>
        <dbReference type="Rhea" id="RHEA-COMP:9566"/>
        <dbReference type="ChEBI" id="CHEBI:15378"/>
        <dbReference type="ChEBI" id="CHEBI:16389"/>
        <dbReference type="ChEBI" id="CHEBI:17976"/>
        <dbReference type="ChEBI" id="CHEBI:57540"/>
        <dbReference type="ChEBI" id="CHEBI:57945"/>
        <dbReference type="EC" id="7.1.1.2"/>
    </reaction>
</comment>
<comment type="similarity">
    <text evidence="1">Belongs to the complex I subunit 6 family.</text>
</comment>
<evidence type="ECO:0000256" key="1">
    <source>
        <dbReference type="RuleBase" id="RU004430"/>
    </source>
</evidence>
<keyword evidence="1" id="KW-0520">NAD</keyword>
<feature type="transmembrane region" description="Helical" evidence="1">
    <location>
        <begin position="204"/>
        <end position="225"/>
    </location>
</feature>
<geneLocation type="mitochondrion" evidence="2"/>
<dbReference type="EMBL" id="MG720572">
    <property type="protein sequence ID" value="AVP25162.1"/>
    <property type="molecule type" value="Genomic_DNA"/>
</dbReference>
<keyword evidence="1" id="KW-0249">Electron transport</keyword>
<keyword evidence="1 2" id="KW-0496">Mitochondrion</keyword>